<dbReference type="PROSITE" id="PS51678">
    <property type="entry name" value="SAM_MT_PRMT"/>
    <property type="match status" value="1"/>
</dbReference>
<dbReference type="PANTHER" id="PTHR11006">
    <property type="entry name" value="PROTEIN ARGININE N-METHYLTRANSFERASE"/>
    <property type="match status" value="1"/>
</dbReference>
<evidence type="ECO:0000313" key="5">
    <source>
        <dbReference type="Proteomes" id="UP000054498"/>
    </source>
</evidence>
<dbReference type="GO" id="GO:0016274">
    <property type="term" value="F:protein-arginine N-methyltransferase activity"/>
    <property type="evidence" value="ECO:0007669"/>
    <property type="project" value="InterPro"/>
</dbReference>
<dbReference type="InterPro" id="IPR025799">
    <property type="entry name" value="Arg_MeTrfase"/>
</dbReference>
<feature type="non-terminal residue" evidence="4">
    <location>
        <position position="212"/>
    </location>
</feature>
<dbReference type="GeneID" id="25731000"/>
<proteinExistence type="predicted"/>
<evidence type="ECO:0000259" key="3">
    <source>
        <dbReference type="Pfam" id="PF13649"/>
    </source>
</evidence>
<dbReference type="Gene3D" id="3.40.50.150">
    <property type="entry name" value="Vaccinia Virus protein VP39"/>
    <property type="match status" value="1"/>
</dbReference>
<keyword evidence="5" id="KW-1185">Reference proteome</keyword>
<protein>
    <submittedName>
        <fullName evidence="4">Protein arginine N-methyltransferase 1</fullName>
        <ecNumber evidence="4">2.1.1.-</ecNumber>
    </submittedName>
</protein>
<dbReference type="AlphaFoldDB" id="A0A0D2LRX4"/>
<dbReference type="SUPFAM" id="SSF53335">
    <property type="entry name" value="S-adenosyl-L-methionine-dependent methyltransferases"/>
    <property type="match status" value="1"/>
</dbReference>
<sequence length="212" mass="22852">MWDNPEAHQQLLEDQVRYAAYQDALMAAAPLLEGRTVLDVGCGTGLLSLMAAEAGAVHVYAVDASQGAAELATRVVAANKMQSRITVLHGRAEAVALPVDKVDVIICDWMGAALLHDSLLPALAAARDRWLAPGGLMFPDSASLYVMGVDDRQHVADKKAFWHARQLGDFDVSPVLNSVVKFPRQDTLTRRSQAVTGPGRLLQLDLYKAGPQ</sequence>
<dbReference type="CDD" id="cd02440">
    <property type="entry name" value="AdoMet_MTases"/>
    <property type="match status" value="1"/>
</dbReference>
<dbReference type="OrthoDB" id="7848332at2759"/>
<dbReference type="GO" id="GO:0032259">
    <property type="term" value="P:methylation"/>
    <property type="evidence" value="ECO:0007669"/>
    <property type="project" value="UniProtKB-KW"/>
</dbReference>
<dbReference type="EC" id="2.1.1.-" evidence="4"/>
<evidence type="ECO:0000256" key="2">
    <source>
        <dbReference type="PROSITE-ProRule" id="PRU01015"/>
    </source>
</evidence>
<dbReference type="RefSeq" id="XP_013893454.1">
    <property type="nucleotide sequence ID" value="XM_014038000.1"/>
</dbReference>
<dbReference type="Gene3D" id="2.70.160.11">
    <property type="entry name" value="Hnrnp arginine n-methyltransferase1"/>
    <property type="match status" value="1"/>
</dbReference>
<dbReference type="STRING" id="145388.A0A0D2LRX4"/>
<dbReference type="InterPro" id="IPR029063">
    <property type="entry name" value="SAM-dependent_MTases_sf"/>
</dbReference>
<evidence type="ECO:0000313" key="4">
    <source>
        <dbReference type="EMBL" id="KIY94434.1"/>
    </source>
</evidence>
<keyword evidence="1 2" id="KW-0949">S-adenosyl-L-methionine</keyword>
<dbReference type="Proteomes" id="UP000054498">
    <property type="component" value="Unassembled WGS sequence"/>
</dbReference>
<dbReference type="KEGG" id="mng:MNEG_13529"/>
<feature type="domain" description="Methyltransferase" evidence="3">
    <location>
        <begin position="37"/>
        <end position="135"/>
    </location>
</feature>
<organism evidence="4 5">
    <name type="scientific">Monoraphidium neglectum</name>
    <dbReference type="NCBI Taxonomy" id="145388"/>
    <lineage>
        <taxon>Eukaryota</taxon>
        <taxon>Viridiplantae</taxon>
        <taxon>Chlorophyta</taxon>
        <taxon>core chlorophytes</taxon>
        <taxon>Chlorophyceae</taxon>
        <taxon>CS clade</taxon>
        <taxon>Sphaeropleales</taxon>
        <taxon>Selenastraceae</taxon>
        <taxon>Monoraphidium</taxon>
    </lineage>
</organism>
<dbReference type="PANTHER" id="PTHR11006:SF89">
    <property type="entry name" value="PROTEIN ARGININE N-METHYLTRANSFERASE 3-RELATED"/>
    <property type="match status" value="1"/>
</dbReference>
<keyword evidence="2 4" id="KW-0808">Transferase</keyword>
<dbReference type="GO" id="GO:0042054">
    <property type="term" value="F:histone methyltransferase activity"/>
    <property type="evidence" value="ECO:0007669"/>
    <property type="project" value="TreeGrafter"/>
</dbReference>
<dbReference type="Pfam" id="PF13649">
    <property type="entry name" value="Methyltransf_25"/>
    <property type="match status" value="1"/>
</dbReference>
<gene>
    <name evidence="4" type="ORF">MNEG_13529</name>
</gene>
<name>A0A0D2LRX4_9CHLO</name>
<dbReference type="InterPro" id="IPR041698">
    <property type="entry name" value="Methyltransf_25"/>
</dbReference>
<reference evidence="4 5" key="1">
    <citation type="journal article" date="2013" name="BMC Genomics">
        <title>Reconstruction of the lipid metabolism for the microalga Monoraphidium neglectum from its genome sequence reveals characteristics suitable for biofuel production.</title>
        <authorList>
            <person name="Bogen C."/>
            <person name="Al-Dilaimi A."/>
            <person name="Albersmeier A."/>
            <person name="Wichmann J."/>
            <person name="Grundmann M."/>
            <person name="Rupp O."/>
            <person name="Lauersen K.J."/>
            <person name="Blifernez-Klassen O."/>
            <person name="Kalinowski J."/>
            <person name="Goesmann A."/>
            <person name="Mussgnug J.H."/>
            <person name="Kruse O."/>
        </authorList>
    </citation>
    <scope>NUCLEOTIDE SEQUENCE [LARGE SCALE GENOMIC DNA]</scope>
    <source>
        <strain evidence="4 5">SAG 48.87</strain>
    </source>
</reference>
<dbReference type="GO" id="GO:0005634">
    <property type="term" value="C:nucleus"/>
    <property type="evidence" value="ECO:0007669"/>
    <property type="project" value="TreeGrafter"/>
</dbReference>
<evidence type="ECO:0000256" key="1">
    <source>
        <dbReference type="ARBA" id="ARBA00022691"/>
    </source>
</evidence>
<dbReference type="EMBL" id="KK104100">
    <property type="protein sequence ID" value="KIY94434.1"/>
    <property type="molecule type" value="Genomic_DNA"/>
</dbReference>
<accession>A0A0D2LRX4</accession>
<keyword evidence="2 4" id="KW-0489">Methyltransferase</keyword>